<accession>A0A3P6G1D3</accession>
<evidence type="ECO:0000313" key="1">
    <source>
        <dbReference type="EMBL" id="VDD54276.1"/>
    </source>
</evidence>
<sequence length="69" mass="8219">MRELDDLKISFNDVTVEQITIGRAEMSIVYLDEVGDEVTDAGYISRYYIRHAEWWITMWMQDAEIENDK</sequence>
<protein>
    <submittedName>
        <fullName evidence="1">Uncharacterized protein</fullName>
    </submittedName>
</protein>
<gene>
    <name evidence="1" type="ORF">BOLC8T47505H</name>
</gene>
<name>A0A3P6G1D3_BRAOL</name>
<dbReference type="AlphaFoldDB" id="A0A3P6G1D3"/>
<organism evidence="1">
    <name type="scientific">Brassica oleracea</name>
    <name type="common">Wild cabbage</name>
    <dbReference type="NCBI Taxonomy" id="3712"/>
    <lineage>
        <taxon>Eukaryota</taxon>
        <taxon>Viridiplantae</taxon>
        <taxon>Streptophyta</taxon>
        <taxon>Embryophyta</taxon>
        <taxon>Tracheophyta</taxon>
        <taxon>Spermatophyta</taxon>
        <taxon>Magnoliopsida</taxon>
        <taxon>eudicotyledons</taxon>
        <taxon>Gunneridae</taxon>
        <taxon>Pentapetalae</taxon>
        <taxon>rosids</taxon>
        <taxon>malvids</taxon>
        <taxon>Brassicales</taxon>
        <taxon>Brassicaceae</taxon>
        <taxon>Brassiceae</taxon>
        <taxon>Brassica</taxon>
    </lineage>
</organism>
<proteinExistence type="predicted"/>
<dbReference type="EMBL" id="LR031879">
    <property type="protein sequence ID" value="VDD54276.1"/>
    <property type="molecule type" value="Genomic_DNA"/>
</dbReference>
<reference evidence="1" key="1">
    <citation type="submission" date="2018-11" db="EMBL/GenBank/DDBJ databases">
        <authorList>
            <consortium name="Genoscope - CEA"/>
            <person name="William W."/>
        </authorList>
    </citation>
    <scope>NUCLEOTIDE SEQUENCE</scope>
</reference>